<proteinExistence type="predicted"/>
<sequence>MGNDLSRSSESEQDNAQRRSTGEMMAEQLFYNPFDDIDARLHFPEFADAIAPTARVSSDSEPSINTLATMYPVDFPQRFPQHERSDVAAGVQHRLNRWFVQQTLRKAMEGDSPTPSCDWTIEGLPFKDDVFSKVPEDVEHNLPAEPSSNTAAAAAACTTDKYHGGGFKHSSHSHSPEQESKQNQLAEQCQEDPGFIENDNMEICSDPADEDIIQMSNSSLSLPGLEEDEETAQGMSIDRKLDLDQIQEMNPHYVSSKKYQIREDVPPEAVPCAPESETGHERSQEQIEDMKRIIATDPSGDTLDNLEEKSSYLVDSMHSTTELRWQTEPDYNINSSGAWEDELEPSLPTIVQRTSNVQRSHTSTTVPAAPHLSTHTVHAQISIQSRASMVGLASDTHSPELLPPSVERCCVVSSSEANQKVVQPLTGNVRSKEVDQSSLLGYQQLVVMVASHVSNVPSAAAAAPGLGDPGLDLDAKGYTIYEGDKEQSCETHQAHEAPIKLAGLLLNLQQLAQPVCDPDQSIELKGQKQLGLGLTSSTLVLGPLVDVTNTSWDAGHQQSRIEGSTAKAGPGKETGSETQKQPSFKMKQQTHYCDLGGLDGFLRSSINSTASLHSSTEDNSKENSHQKANVALQAASLPHQKANVALQAASLPSESNKGSPYPSGGVAIGKVPPSPKKHHSPSLLHPASMQPPLPLYQPVHTLPLPQNLLLPASSTSTQLTGHPNHYPHYPHTSPDRFPALSVLQPAGGSTMLLVPNGGLSIQLDATAMHDMMQQCAQLAADTAVAALVHAEGASGFGHAKEVGGIEADQKAGPSTLSVRSVGVQTLSPPKDQQVQTVLTGEEMDLRYHNEDASCAEGSAPYGGSIKDRAHPLTPSKSHPAPRIAYLSSAGMNTAWQSTVASGLQLPLPWQSTMASGLQLPLPWQSTMASGLQLPLPGVKEEELFKWGLIIPEATDDLGSTTHTARDTASNSFLAPSNAYYTQEGLSSPPGGAERPPSTVSYTPAAMSQPPSNHSTIDPSTYRELSTLHETMHASTSLGPDHFKPQSLVTMHDSTSLGPIDHFKPQSLVTMHDSTSLGPIDHFKPQSLVRRNFLPLLQNSLNEDEGLPSHDLKLLPSLKRQRLLAPSQQLQNSLPSLSSSKGMIKTPVSAPLHLYNDSFRNTAKEQALSESGGSSVLLTFAPPSLVKRHFEDNAYMPNRSLLVKRSSELYNISTDHDTRQGTKEQSFKAVKSVSLIPDSSASSWLGHASALPQHLLPPSLQKR</sequence>
<accession>A0A250XNB2</accession>
<evidence type="ECO:0000313" key="2">
    <source>
        <dbReference type="EMBL" id="GAX84574.1"/>
    </source>
</evidence>
<comment type="caution">
    <text evidence="2">The sequence shown here is derived from an EMBL/GenBank/DDBJ whole genome shotgun (WGS) entry which is preliminary data.</text>
</comment>
<feature type="compositionally biased region" description="Basic and acidic residues" evidence="1">
    <location>
        <begin position="7"/>
        <end position="21"/>
    </location>
</feature>
<keyword evidence="3" id="KW-1185">Reference proteome</keyword>
<organism evidence="2 3">
    <name type="scientific">Chlamydomonas eustigma</name>
    <dbReference type="NCBI Taxonomy" id="1157962"/>
    <lineage>
        <taxon>Eukaryota</taxon>
        <taxon>Viridiplantae</taxon>
        <taxon>Chlorophyta</taxon>
        <taxon>core chlorophytes</taxon>
        <taxon>Chlorophyceae</taxon>
        <taxon>CS clade</taxon>
        <taxon>Chlamydomonadales</taxon>
        <taxon>Chlamydomonadaceae</taxon>
        <taxon>Chlamydomonas</taxon>
    </lineage>
</organism>
<evidence type="ECO:0000313" key="3">
    <source>
        <dbReference type="Proteomes" id="UP000232323"/>
    </source>
</evidence>
<feature type="region of interest" description="Disordered" evidence="1">
    <location>
        <begin position="1"/>
        <end position="24"/>
    </location>
</feature>
<protein>
    <submittedName>
        <fullName evidence="2">Uncharacterized protein</fullName>
    </submittedName>
</protein>
<dbReference type="STRING" id="1157962.A0A250XNB2"/>
<gene>
    <name evidence="2" type="ORF">CEUSTIGMA_g11995.t1</name>
</gene>
<feature type="region of interest" description="Disordered" evidence="1">
    <location>
        <begin position="163"/>
        <end position="188"/>
    </location>
</feature>
<feature type="region of interest" description="Disordered" evidence="1">
    <location>
        <begin position="858"/>
        <end position="878"/>
    </location>
</feature>
<feature type="region of interest" description="Disordered" evidence="1">
    <location>
        <begin position="552"/>
        <end position="587"/>
    </location>
</feature>
<evidence type="ECO:0000256" key="1">
    <source>
        <dbReference type="SAM" id="MobiDB-lite"/>
    </source>
</evidence>
<feature type="region of interest" description="Disordered" evidence="1">
    <location>
        <begin position="980"/>
        <end position="1016"/>
    </location>
</feature>
<dbReference type="OrthoDB" id="10684972at2759"/>
<dbReference type="EMBL" id="BEGY01000129">
    <property type="protein sequence ID" value="GAX84574.1"/>
    <property type="molecule type" value="Genomic_DNA"/>
</dbReference>
<dbReference type="AlphaFoldDB" id="A0A250XNB2"/>
<feature type="compositionally biased region" description="Polar residues" evidence="1">
    <location>
        <begin position="552"/>
        <end position="562"/>
    </location>
</feature>
<feature type="region of interest" description="Disordered" evidence="1">
    <location>
        <begin position="648"/>
        <end position="682"/>
    </location>
</feature>
<name>A0A250XNB2_9CHLO</name>
<reference evidence="2 3" key="1">
    <citation type="submission" date="2017-08" db="EMBL/GenBank/DDBJ databases">
        <title>Acidophilic green algal genome provides insights into adaptation to an acidic environment.</title>
        <authorList>
            <person name="Hirooka S."/>
            <person name="Hirose Y."/>
            <person name="Kanesaki Y."/>
            <person name="Higuchi S."/>
            <person name="Fujiwara T."/>
            <person name="Onuma R."/>
            <person name="Era A."/>
            <person name="Ohbayashi R."/>
            <person name="Uzuka A."/>
            <person name="Nozaki H."/>
            <person name="Yoshikawa H."/>
            <person name="Miyagishima S.Y."/>
        </authorList>
    </citation>
    <scope>NUCLEOTIDE SEQUENCE [LARGE SCALE GENOMIC DNA]</scope>
    <source>
        <strain evidence="2 3">NIES-2499</strain>
    </source>
</reference>
<feature type="compositionally biased region" description="Polar residues" evidence="1">
    <location>
        <begin position="576"/>
        <end position="587"/>
    </location>
</feature>
<dbReference type="Proteomes" id="UP000232323">
    <property type="component" value="Unassembled WGS sequence"/>
</dbReference>